<reference evidence="1" key="1">
    <citation type="submission" date="2019-08" db="EMBL/GenBank/DDBJ databases">
        <authorList>
            <person name="Zhou D."/>
            <person name="Chen F."/>
        </authorList>
    </citation>
    <scope>NUCLEOTIDE SEQUENCE</scope>
    <source>
        <strain evidence="1">QJ20133</strain>
        <plasmid evidence="1">pJ20133-VIM</plasmid>
    </source>
</reference>
<geneLocation type="plasmid" evidence="1">
    <name>pJ20133-VIM</name>
</geneLocation>
<accession>A0A6B7Q2E4</accession>
<sequence>MKARLAGWRFNIFLMHLRDAKLISHSVSASAQNVVRDSRK</sequence>
<evidence type="ECO:0000313" key="1">
    <source>
        <dbReference type="EMBL" id="QFX76333.1"/>
    </source>
</evidence>
<organism evidence="1">
    <name type="scientific">Pseudomonas monteilii</name>
    <dbReference type="NCBI Taxonomy" id="76759"/>
    <lineage>
        <taxon>Bacteria</taxon>
        <taxon>Pseudomonadati</taxon>
        <taxon>Pseudomonadota</taxon>
        <taxon>Gammaproteobacteria</taxon>
        <taxon>Pseudomonadales</taxon>
        <taxon>Pseudomonadaceae</taxon>
        <taxon>Pseudomonas</taxon>
    </lineage>
</organism>
<proteinExistence type="predicted"/>
<dbReference type="EMBL" id="MN310371">
    <property type="protein sequence ID" value="QFX76333.1"/>
    <property type="molecule type" value="Genomic_DNA"/>
</dbReference>
<dbReference type="AlphaFoldDB" id="A0A6B7Q2E4"/>
<name>A0A6B7Q2E4_9PSED</name>
<keyword evidence="1" id="KW-0614">Plasmid</keyword>
<protein>
    <submittedName>
        <fullName evidence="1">Uncharacterized protein</fullName>
    </submittedName>
</protein>